<dbReference type="PANTHER" id="PTHR43065:SF10">
    <property type="entry name" value="PEROXIDE STRESS-ACTIVATED HISTIDINE KINASE MAK3"/>
    <property type="match status" value="1"/>
</dbReference>
<comment type="caution">
    <text evidence="10">The sequence shown here is derived from an EMBL/GenBank/DDBJ whole genome shotgun (WGS) entry which is preliminary data.</text>
</comment>
<reference evidence="10" key="1">
    <citation type="submission" date="2021-08" db="EMBL/GenBank/DDBJ databases">
        <title>Comparative analyses of Brucepasteria parasyntrophica and Teretinema zuelzerae.</title>
        <authorList>
            <person name="Song Y."/>
            <person name="Brune A."/>
        </authorList>
    </citation>
    <scope>NUCLEOTIDE SEQUENCE</scope>
    <source>
        <strain evidence="10">DSM 1903</strain>
    </source>
</reference>
<dbReference type="PROSITE" id="PS50109">
    <property type="entry name" value="HIS_KIN"/>
    <property type="match status" value="1"/>
</dbReference>
<dbReference type="PANTHER" id="PTHR43065">
    <property type="entry name" value="SENSOR HISTIDINE KINASE"/>
    <property type="match status" value="1"/>
</dbReference>
<keyword evidence="8" id="KW-0902">Two-component regulatory system</keyword>
<dbReference type="InterPro" id="IPR005467">
    <property type="entry name" value="His_kinase_dom"/>
</dbReference>
<dbReference type="InterPro" id="IPR004358">
    <property type="entry name" value="Sig_transdc_His_kin-like_C"/>
</dbReference>
<dbReference type="Gene3D" id="1.10.287.130">
    <property type="match status" value="1"/>
</dbReference>
<sequence length="385" mass="43229">MRRALQKTSRMNNEQMQSLLGLVTEEYELLDAVLDSVSIGIIVCDSFHIMVQNNKASSRILPMEFHDIQDRPVWSCIRDPEISAFVHETIESEENAAPRDFVIDTASDRRILSLAVMPLVRSKSVRGTIITIEDVTDRRADEMRNRRLESLASLTNLAATVAHEIKNPLGSISIYVQLLRKNIASCGETLSPQNVKYLDVVDEEIERLNRIVVDFLFAVRPLKFEFSPVDINALVLSLADFFSGELEQHKIHLQLDLAQGLPSIRGDDRFLRQMLINLVKNAIAAMPLGGSIHLKTRLRDDVILLAVEDTGTGIPDDVIHKIFEPYFTTKVDGTGLGLTMTYKVVKEHGGDIQVKSEADKGTCFTITLPVLRRAQKLLGYEEFST</sequence>
<dbReference type="InterPro" id="IPR035965">
    <property type="entry name" value="PAS-like_dom_sf"/>
</dbReference>
<evidence type="ECO:0000256" key="8">
    <source>
        <dbReference type="ARBA" id="ARBA00023012"/>
    </source>
</evidence>
<proteinExistence type="predicted"/>
<name>A0AAE3EJS5_9SPIR</name>
<keyword evidence="11" id="KW-1185">Reference proteome</keyword>
<keyword evidence="5" id="KW-0547">Nucleotide-binding</keyword>
<evidence type="ECO:0000256" key="3">
    <source>
        <dbReference type="ARBA" id="ARBA00022553"/>
    </source>
</evidence>
<dbReference type="PRINTS" id="PR00344">
    <property type="entry name" value="BCTRLSENSOR"/>
</dbReference>
<evidence type="ECO:0000313" key="10">
    <source>
        <dbReference type="EMBL" id="MCD1654799.1"/>
    </source>
</evidence>
<dbReference type="SUPFAM" id="SSF55874">
    <property type="entry name" value="ATPase domain of HSP90 chaperone/DNA topoisomerase II/histidine kinase"/>
    <property type="match status" value="1"/>
</dbReference>
<organism evidence="10 11">
    <name type="scientific">Teretinema zuelzerae</name>
    <dbReference type="NCBI Taxonomy" id="156"/>
    <lineage>
        <taxon>Bacteria</taxon>
        <taxon>Pseudomonadati</taxon>
        <taxon>Spirochaetota</taxon>
        <taxon>Spirochaetia</taxon>
        <taxon>Spirochaetales</taxon>
        <taxon>Treponemataceae</taxon>
        <taxon>Teretinema</taxon>
    </lineage>
</organism>
<protein>
    <recommendedName>
        <fullName evidence="2">histidine kinase</fullName>
        <ecNumber evidence="2">2.7.13.3</ecNumber>
    </recommendedName>
</protein>
<comment type="catalytic activity">
    <reaction evidence="1">
        <text>ATP + protein L-histidine = ADP + protein N-phospho-L-histidine.</text>
        <dbReference type="EC" id="2.7.13.3"/>
    </reaction>
</comment>
<evidence type="ECO:0000256" key="7">
    <source>
        <dbReference type="ARBA" id="ARBA00022840"/>
    </source>
</evidence>
<dbReference type="Pfam" id="PF00512">
    <property type="entry name" value="HisKA"/>
    <property type="match status" value="1"/>
</dbReference>
<dbReference type="SMART" id="SM00388">
    <property type="entry name" value="HisKA"/>
    <property type="match status" value="1"/>
</dbReference>
<keyword evidence="7" id="KW-0067">ATP-binding</keyword>
<evidence type="ECO:0000259" key="9">
    <source>
        <dbReference type="PROSITE" id="PS50109"/>
    </source>
</evidence>
<feature type="domain" description="Histidine kinase" evidence="9">
    <location>
        <begin position="160"/>
        <end position="372"/>
    </location>
</feature>
<evidence type="ECO:0000256" key="6">
    <source>
        <dbReference type="ARBA" id="ARBA00022777"/>
    </source>
</evidence>
<dbReference type="EMBL" id="JAINWA010000003">
    <property type="protein sequence ID" value="MCD1654799.1"/>
    <property type="molecule type" value="Genomic_DNA"/>
</dbReference>
<dbReference type="CDD" id="cd00082">
    <property type="entry name" value="HisKA"/>
    <property type="match status" value="1"/>
</dbReference>
<keyword evidence="3" id="KW-0597">Phosphoprotein</keyword>
<dbReference type="InterPro" id="IPR036097">
    <property type="entry name" value="HisK_dim/P_sf"/>
</dbReference>
<dbReference type="InterPro" id="IPR036890">
    <property type="entry name" value="HATPase_C_sf"/>
</dbReference>
<dbReference type="SUPFAM" id="SSF55785">
    <property type="entry name" value="PYP-like sensor domain (PAS domain)"/>
    <property type="match status" value="1"/>
</dbReference>
<dbReference type="InterPro" id="IPR003661">
    <property type="entry name" value="HisK_dim/P_dom"/>
</dbReference>
<evidence type="ECO:0000256" key="4">
    <source>
        <dbReference type="ARBA" id="ARBA00022679"/>
    </source>
</evidence>
<dbReference type="Gene3D" id="3.30.450.20">
    <property type="entry name" value="PAS domain"/>
    <property type="match status" value="1"/>
</dbReference>
<accession>A0AAE3EJS5</accession>
<dbReference type="Gene3D" id="3.30.565.10">
    <property type="entry name" value="Histidine kinase-like ATPase, C-terminal domain"/>
    <property type="match status" value="1"/>
</dbReference>
<dbReference type="AlphaFoldDB" id="A0AAE3EJS5"/>
<dbReference type="Proteomes" id="UP001198163">
    <property type="component" value="Unassembled WGS sequence"/>
</dbReference>
<dbReference type="SMART" id="SM00091">
    <property type="entry name" value="PAS"/>
    <property type="match status" value="1"/>
</dbReference>
<keyword evidence="6" id="KW-0418">Kinase</keyword>
<dbReference type="NCBIfam" id="TIGR00229">
    <property type="entry name" value="sensory_box"/>
    <property type="match status" value="1"/>
</dbReference>
<dbReference type="SMART" id="SM00387">
    <property type="entry name" value="HATPase_c"/>
    <property type="match status" value="1"/>
</dbReference>
<evidence type="ECO:0000256" key="1">
    <source>
        <dbReference type="ARBA" id="ARBA00000085"/>
    </source>
</evidence>
<keyword evidence="4" id="KW-0808">Transferase</keyword>
<dbReference type="Pfam" id="PF02518">
    <property type="entry name" value="HATPase_c"/>
    <property type="match status" value="1"/>
</dbReference>
<evidence type="ECO:0000256" key="2">
    <source>
        <dbReference type="ARBA" id="ARBA00012438"/>
    </source>
</evidence>
<dbReference type="SUPFAM" id="SSF47384">
    <property type="entry name" value="Homodimeric domain of signal transducing histidine kinase"/>
    <property type="match status" value="1"/>
</dbReference>
<dbReference type="InterPro" id="IPR003594">
    <property type="entry name" value="HATPase_dom"/>
</dbReference>
<dbReference type="InterPro" id="IPR000014">
    <property type="entry name" value="PAS"/>
</dbReference>
<evidence type="ECO:0000256" key="5">
    <source>
        <dbReference type="ARBA" id="ARBA00022741"/>
    </source>
</evidence>
<dbReference type="EC" id="2.7.13.3" evidence="2"/>
<evidence type="ECO:0000313" key="11">
    <source>
        <dbReference type="Proteomes" id="UP001198163"/>
    </source>
</evidence>
<dbReference type="GO" id="GO:0000155">
    <property type="term" value="F:phosphorelay sensor kinase activity"/>
    <property type="evidence" value="ECO:0007669"/>
    <property type="project" value="InterPro"/>
</dbReference>
<gene>
    <name evidence="10" type="ORF">K7J14_08790</name>
</gene>
<dbReference type="GO" id="GO:0005524">
    <property type="term" value="F:ATP binding"/>
    <property type="evidence" value="ECO:0007669"/>
    <property type="project" value="UniProtKB-KW"/>
</dbReference>